<dbReference type="InterPro" id="IPR011051">
    <property type="entry name" value="RmlC_Cupin_sf"/>
</dbReference>
<dbReference type="EMBL" id="JAQNCK010000016">
    <property type="protein sequence ID" value="MDC0828440.1"/>
    <property type="molecule type" value="Genomic_DNA"/>
</dbReference>
<reference evidence="10" key="1">
    <citation type="submission" date="2017-04" db="EMBL/GenBank/DDBJ databases">
        <title>Function of individual gut microbiota members based on whole genome sequencing of pure cultures obtained from chicken caecum.</title>
        <authorList>
            <person name="Medvecky M."/>
            <person name="Cejkova D."/>
            <person name="Polansky O."/>
            <person name="Karasova D."/>
            <person name="Kubasova T."/>
            <person name="Cizek A."/>
            <person name="Rychlik I."/>
        </authorList>
    </citation>
    <scope>NUCLEOTIDE SEQUENCE [LARGE SCALE GENOMIC DNA]</scope>
    <source>
        <strain evidence="10">An178</strain>
    </source>
</reference>
<dbReference type="GO" id="GO:0006096">
    <property type="term" value="P:glycolytic process"/>
    <property type="evidence" value="ECO:0007669"/>
    <property type="project" value="UniProtKB-UniPathway"/>
</dbReference>
<dbReference type="GO" id="GO:0005737">
    <property type="term" value="C:cytoplasm"/>
    <property type="evidence" value="ECO:0007669"/>
    <property type="project" value="InterPro"/>
</dbReference>
<evidence type="ECO:0000256" key="2">
    <source>
        <dbReference type="ARBA" id="ARBA00006542"/>
    </source>
</evidence>
<dbReference type="Gene3D" id="2.60.120.10">
    <property type="entry name" value="Jelly Rolls"/>
    <property type="match status" value="1"/>
</dbReference>
<evidence type="ECO:0000313" key="10">
    <source>
        <dbReference type="Proteomes" id="UP000195447"/>
    </source>
</evidence>
<dbReference type="EC" id="5.3.1.9" evidence="3"/>
<comment type="similarity">
    <text evidence="2">Belongs to the archaeal-type GPI family.</text>
</comment>
<feature type="domain" description="Glucose-6-phosphate isomerase prokaryote" evidence="7">
    <location>
        <begin position="35"/>
        <end position="179"/>
    </location>
</feature>
<comment type="pathway">
    <text evidence="1">Carbohydrate degradation; glycolysis; D-glyceraldehyde 3-phosphate and glycerone phosphate from D-glucose: step 2/4.</text>
</comment>
<protein>
    <recommendedName>
        <fullName evidence="3">glucose-6-phosphate isomerase</fullName>
        <ecNumber evidence="3">5.3.1.9</ecNumber>
    </recommendedName>
</protein>
<evidence type="ECO:0000256" key="5">
    <source>
        <dbReference type="ARBA" id="ARBA00023152"/>
    </source>
</evidence>
<dbReference type="GO" id="GO:0006094">
    <property type="term" value="P:gluconeogenesis"/>
    <property type="evidence" value="ECO:0007669"/>
    <property type="project" value="UniProtKB-KW"/>
</dbReference>
<reference evidence="8" key="3">
    <citation type="submission" date="2023-01" db="EMBL/GenBank/DDBJ databases">
        <title>Human gut microbiome strain richness.</title>
        <authorList>
            <person name="Chen-Liaw A."/>
        </authorList>
    </citation>
    <scope>NUCLEOTIDE SEQUENCE</scope>
    <source>
        <strain evidence="8">D55st1_G4_D55t1_190419</strain>
    </source>
</reference>
<evidence type="ECO:0000259" key="7">
    <source>
        <dbReference type="Pfam" id="PF06560"/>
    </source>
</evidence>
<dbReference type="Proteomes" id="UP000195447">
    <property type="component" value="Unassembled WGS sequence"/>
</dbReference>
<organism evidence="9 10">
    <name type="scientific">Faecalitalea cylindroides</name>
    <dbReference type="NCBI Taxonomy" id="39483"/>
    <lineage>
        <taxon>Bacteria</taxon>
        <taxon>Bacillati</taxon>
        <taxon>Bacillota</taxon>
        <taxon>Erysipelotrichia</taxon>
        <taxon>Erysipelotrichales</taxon>
        <taxon>Erysipelotrichaceae</taxon>
        <taxon>Faecalitalea</taxon>
    </lineage>
</organism>
<dbReference type="CDD" id="cd02218">
    <property type="entry name" value="cupin_PGI"/>
    <property type="match status" value="1"/>
</dbReference>
<dbReference type="GeneID" id="79876333"/>
<sequence length="185" mass="21531">MKIIEPSLIHDWDKEPCGKEVTVSTKLYKDAKDFYESVDESLHDDTVMYEVYSVSSQSEPGKLNWGLTVMHPVKVNGECNMTRGHFHENMDCEEYYWCSKGTGLLMLMDEEGKCWCEKMYEGSLHHIRSDWAHRLINTGDTYLKVVACWPADAGHDYARIEHSGFTYRVYCEGKDIIVKERRTNE</sequence>
<keyword evidence="10" id="KW-1185">Reference proteome</keyword>
<dbReference type="Proteomes" id="UP001220658">
    <property type="component" value="Unassembled WGS sequence"/>
</dbReference>
<evidence type="ECO:0000256" key="6">
    <source>
        <dbReference type="ARBA" id="ARBA00029321"/>
    </source>
</evidence>
<proteinExistence type="inferred from homology"/>
<dbReference type="GO" id="GO:0004347">
    <property type="term" value="F:glucose-6-phosphate isomerase activity"/>
    <property type="evidence" value="ECO:0007669"/>
    <property type="project" value="UniProtKB-EC"/>
</dbReference>
<comment type="catalytic activity">
    <reaction evidence="6">
        <text>alpha-D-glucose 6-phosphate = beta-D-fructose 6-phosphate</text>
        <dbReference type="Rhea" id="RHEA:11816"/>
        <dbReference type="ChEBI" id="CHEBI:57634"/>
        <dbReference type="ChEBI" id="CHEBI:58225"/>
        <dbReference type="EC" id="5.3.1.9"/>
    </reaction>
</comment>
<dbReference type="EMBL" id="NFKM01000001">
    <property type="protein sequence ID" value="OUP61869.1"/>
    <property type="molecule type" value="Genomic_DNA"/>
</dbReference>
<name>A0A1Y4M1U2_9FIRM</name>
<dbReference type="SUPFAM" id="SSF51182">
    <property type="entry name" value="RmlC-like cupins"/>
    <property type="match status" value="1"/>
</dbReference>
<comment type="caution">
    <text evidence="9">The sequence shown here is derived from an EMBL/GenBank/DDBJ whole genome shotgun (WGS) entry which is preliminary data.</text>
</comment>
<dbReference type="RefSeq" id="WP_015535915.1">
    <property type="nucleotide sequence ID" value="NZ_CATZRL010000023.1"/>
</dbReference>
<dbReference type="UniPathway" id="UPA00109">
    <property type="reaction ID" value="UER00181"/>
</dbReference>
<reference evidence="9" key="2">
    <citation type="journal article" date="2018" name="BMC Genomics">
        <title>Whole genome sequencing and function prediction of 133 gut anaerobes isolated from chicken caecum in pure cultures.</title>
        <authorList>
            <person name="Medvecky M."/>
            <person name="Cejkova D."/>
            <person name="Polansky O."/>
            <person name="Karasova D."/>
            <person name="Kubasova T."/>
            <person name="Cizek A."/>
            <person name="Rychlik I."/>
        </authorList>
    </citation>
    <scope>NUCLEOTIDE SEQUENCE</scope>
    <source>
        <strain evidence="9">An178</strain>
    </source>
</reference>
<dbReference type="InterPro" id="IPR014710">
    <property type="entry name" value="RmlC-like_jellyroll"/>
</dbReference>
<dbReference type="AlphaFoldDB" id="A0A1Y4M1U2"/>
<keyword evidence="4" id="KW-0312">Gluconeogenesis</keyword>
<dbReference type="Pfam" id="PF06560">
    <property type="entry name" value="GPI"/>
    <property type="match status" value="1"/>
</dbReference>
<gene>
    <name evidence="9" type="ORF">B5F14_00300</name>
    <name evidence="8" type="ORF">POG00_06900</name>
</gene>
<evidence type="ECO:0000256" key="4">
    <source>
        <dbReference type="ARBA" id="ARBA00022432"/>
    </source>
</evidence>
<evidence type="ECO:0000256" key="1">
    <source>
        <dbReference type="ARBA" id="ARBA00004926"/>
    </source>
</evidence>
<evidence type="ECO:0000313" key="9">
    <source>
        <dbReference type="EMBL" id="OUP61869.1"/>
    </source>
</evidence>
<keyword evidence="9" id="KW-0413">Isomerase</keyword>
<evidence type="ECO:0000313" key="8">
    <source>
        <dbReference type="EMBL" id="MDC0828440.1"/>
    </source>
</evidence>
<keyword evidence="5" id="KW-0324">Glycolysis</keyword>
<evidence type="ECO:0000256" key="3">
    <source>
        <dbReference type="ARBA" id="ARBA00011952"/>
    </source>
</evidence>
<accession>A0A1Y4M1U2</accession>
<dbReference type="InterPro" id="IPR010551">
    <property type="entry name" value="G6P_isomerase_prok"/>
</dbReference>